<evidence type="ECO:0000256" key="1">
    <source>
        <dbReference type="ARBA" id="ARBA00005706"/>
    </source>
</evidence>
<dbReference type="PRINTS" id="PR00420">
    <property type="entry name" value="RNGMNOXGNASE"/>
</dbReference>
<sequence>MAPPAHSDILVIGGGPAGSYAAAALAQEGYQVTLLEKEHFPRYHIGESMLPSIRPFLRYIDADDAIVNGGFSVKVGAAFKFNHNKREGYTDFIHPDPNHGPSAWNVERSKFDEILLRNATKQGANVFEGVTVGAIKFRNPDDEPTKMQPISLEWKSDEGESGETTFKYLVDASGRNGLMSTRYLKNRNFNKALRSVAWWGYWTGQGRYAVGTRRENATWLESLTDESGWAWFIPLAGKVSVGIVLKEDLAKEKKKAFTGPNALNDWYHSQLKFLPGMEKLLENATFQGEVMTAGDYSYSAPVHAGPNYRCVGDASAFIDPYFSSGVHLAFNGGVTAAATISASMRGDCAEEDAAAFHSDKVNTSYTRFMMVVLAAYRQILHQTLPALSDVEEDNYDRAFSFIRPVIQGMADANNGVTEDMLQSTMDFCQEAMGNTDPEMHADVAKRVADKSLLEHDGPLLSVGEIKKIAGDDEDMEIVLRRVQARKALEALHWQPNFRGEAFNGLTIRLEKGNLGLTKSSA</sequence>
<dbReference type="GO" id="GO:0044550">
    <property type="term" value="P:secondary metabolite biosynthetic process"/>
    <property type="evidence" value="ECO:0007669"/>
    <property type="project" value="UniProtKB-ARBA"/>
</dbReference>
<evidence type="ECO:0000256" key="3">
    <source>
        <dbReference type="ARBA" id="ARBA00023033"/>
    </source>
</evidence>
<keyword evidence="2" id="KW-0560">Oxidoreductase</keyword>
<dbReference type="Pfam" id="PF04820">
    <property type="entry name" value="Trp_halogenase"/>
    <property type="match status" value="2"/>
</dbReference>
<comment type="catalytic activity">
    <reaction evidence="4">
        <text>melleolide F + FADH2 + chloride + O2 = 6'-chloromelleolide F + FAD + 2 H2O + H(+)</text>
        <dbReference type="Rhea" id="RHEA:67160"/>
        <dbReference type="ChEBI" id="CHEBI:15377"/>
        <dbReference type="ChEBI" id="CHEBI:15378"/>
        <dbReference type="ChEBI" id="CHEBI:15379"/>
        <dbReference type="ChEBI" id="CHEBI:17996"/>
        <dbReference type="ChEBI" id="CHEBI:57692"/>
        <dbReference type="ChEBI" id="CHEBI:58307"/>
        <dbReference type="ChEBI" id="CHEBI:167712"/>
        <dbReference type="ChEBI" id="CHEBI:167713"/>
    </reaction>
    <physiologicalReaction direction="left-to-right" evidence="4">
        <dbReference type="Rhea" id="RHEA:67161"/>
    </physiologicalReaction>
</comment>
<dbReference type="AlphaFoldDB" id="A0A8H6TJF8"/>
<proteinExistence type="inferred from homology"/>
<keyword evidence="3" id="KW-0503">Monooxygenase</keyword>
<dbReference type="GO" id="GO:0140907">
    <property type="term" value="F:flavin-dependent halogenase activity"/>
    <property type="evidence" value="ECO:0007669"/>
    <property type="project" value="UniProtKB-ARBA"/>
</dbReference>
<dbReference type="InterPro" id="IPR050816">
    <property type="entry name" value="Flavin-dep_Halogenase_NPB"/>
</dbReference>
<dbReference type="PANTHER" id="PTHR43747:SF5">
    <property type="entry name" value="FAD-BINDING DOMAIN-CONTAINING PROTEIN"/>
    <property type="match status" value="1"/>
</dbReference>
<dbReference type="InterPro" id="IPR036188">
    <property type="entry name" value="FAD/NAD-bd_sf"/>
</dbReference>
<accession>A0A8H6TJF8</accession>
<evidence type="ECO:0008006" key="7">
    <source>
        <dbReference type="Google" id="ProtNLM"/>
    </source>
</evidence>
<evidence type="ECO:0000256" key="2">
    <source>
        <dbReference type="ARBA" id="ARBA00023002"/>
    </source>
</evidence>
<dbReference type="Proteomes" id="UP000613580">
    <property type="component" value="Unassembled WGS sequence"/>
</dbReference>
<dbReference type="PANTHER" id="PTHR43747">
    <property type="entry name" value="FAD-BINDING PROTEIN"/>
    <property type="match status" value="1"/>
</dbReference>
<reference evidence="5" key="1">
    <citation type="submission" date="2020-05" db="EMBL/GenBank/DDBJ databases">
        <title>Mycena genomes resolve the evolution of fungal bioluminescence.</title>
        <authorList>
            <person name="Tsai I.J."/>
        </authorList>
    </citation>
    <scope>NUCLEOTIDE SEQUENCE</scope>
    <source>
        <strain evidence="5">110903Hualien_Pintung</strain>
    </source>
</reference>
<gene>
    <name evidence="5" type="ORF">HMN09_00350300</name>
</gene>
<dbReference type="EMBL" id="JACAZE010000004">
    <property type="protein sequence ID" value="KAF7318411.1"/>
    <property type="molecule type" value="Genomic_DNA"/>
</dbReference>
<organism evidence="5 6">
    <name type="scientific">Mycena chlorophos</name>
    <name type="common">Agaric fungus</name>
    <name type="synonym">Agaricus chlorophos</name>
    <dbReference type="NCBI Taxonomy" id="658473"/>
    <lineage>
        <taxon>Eukaryota</taxon>
        <taxon>Fungi</taxon>
        <taxon>Dikarya</taxon>
        <taxon>Basidiomycota</taxon>
        <taxon>Agaricomycotina</taxon>
        <taxon>Agaricomycetes</taxon>
        <taxon>Agaricomycetidae</taxon>
        <taxon>Agaricales</taxon>
        <taxon>Marasmiineae</taxon>
        <taxon>Mycenaceae</taxon>
        <taxon>Mycena</taxon>
    </lineage>
</organism>
<name>A0A8H6TJF8_MYCCL</name>
<evidence type="ECO:0000313" key="5">
    <source>
        <dbReference type="EMBL" id="KAF7318411.1"/>
    </source>
</evidence>
<protein>
    <recommendedName>
        <fullName evidence="7">Halogenase</fullName>
    </recommendedName>
</protein>
<dbReference type="GO" id="GO:0004497">
    <property type="term" value="F:monooxygenase activity"/>
    <property type="evidence" value="ECO:0007669"/>
    <property type="project" value="UniProtKB-KW"/>
</dbReference>
<dbReference type="InterPro" id="IPR006905">
    <property type="entry name" value="Flavin_halogenase"/>
</dbReference>
<evidence type="ECO:0000256" key="4">
    <source>
        <dbReference type="ARBA" id="ARBA00049364"/>
    </source>
</evidence>
<dbReference type="Gene3D" id="3.50.50.60">
    <property type="entry name" value="FAD/NAD(P)-binding domain"/>
    <property type="match status" value="1"/>
</dbReference>
<keyword evidence="6" id="KW-1185">Reference proteome</keyword>
<evidence type="ECO:0000313" key="6">
    <source>
        <dbReference type="Proteomes" id="UP000613580"/>
    </source>
</evidence>
<comment type="similarity">
    <text evidence="1">Belongs to the flavin-dependent halogenase family.</text>
</comment>
<dbReference type="OrthoDB" id="3340390at2759"/>
<comment type="caution">
    <text evidence="5">The sequence shown here is derived from an EMBL/GenBank/DDBJ whole genome shotgun (WGS) entry which is preliminary data.</text>
</comment>
<dbReference type="SUPFAM" id="SSF51905">
    <property type="entry name" value="FAD/NAD(P)-binding domain"/>
    <property type="match status" value="1"/>
</dbReference>